<dbReference type="InterPro" id="IPR001461">
    <property type="entry name" value="Aspartic_peptidase_A1"/>
</dbReference>
<dbReference type="PROSITE" id="PS51767">
    <property type="entry name" value="PEPTIDASE_A1"/>
    <property type="match status" value="1"/>
</dbReference>
<dbReference type="Gene3D" id="2.40.70.10">
    <property type="entry name" value="Acid Proteases"/>
    <property type="match status" value="1"/>
</dbReference>
<accession>A0A9R0T9D4</accession>
<dbReference type="SUPFAM" id="SSF50630">
    <property type="entry name" value="Acid proteases"/>
    <property type="match status" value="1"/>
</dbReference>
<sequence length="103" mass="11524">MFYSIQSHIYRFHYKQISFLFLTVTVLSTHAPQHDDDDEHPEKSSAYILKTGDGDATQCMSGFIAMDILPPCGPIRILGDIFMGAYHAVFDYGNMKVGFAKAA</sequence>
<evidence type="ECO:0000313" key="4">
    <source>
        <dbReference type="Proteomes" id="UP000324705"/>
    </source>
</evidence>
<dbReference type="Gramene" id="TRITD4Bv1G173600.1">
    <property type="protein sequence ID" value="TRITD4Bv1G173600.1"/>
    <property type="gene ID" value="TRITD4Bv1G173600"/>
</dbReference>
<evidence type="ECO:0000256" key="1">
    <source>
        <dbReference type="ARBA" id="ARBA00007447"/>
    </source>
</evidence>
<dbReference type="EMBL" id="LT934118">
    <property type="protein sequence ID" value="VAI09613.1"/>
    <property type="molecule type" value="Genomic_DNA"/>
</dbReference>
<dbReference type="GO" id="GO:0004190">
    <property type="term" value="F:aspartic-type endopeptidase activity"/>
    <property type="evidence" value="ECO:0007669"/>
    <property type="project" value="InterPro"/>
</dbReference>
<evidence type="ECO:0000259" key="2">
    <source>
        <dbReference type="PROSITE" id="PS51767"/>
    </source>
</evidence>
<dbReference type="AlphaFoldDB" id="A0A9R0T9D4"/>
<evidence type="ECO:0000313" key="3">
    <source>
        <dbReference type="EMBL" id="VAI09613.1"/>
    </source>
</evidence>
<dbReference type="InterPro" id="IPR033121">
    <property type="entry name" value="PEPTIDASE_A1"/>
</dbReference>
<feature type="domain" description="Peptidase A1" evidence="2">
    <location>
        <begin position="1"/>
        <end position="100"/>
    </location>
</feature>
<gene>
    <name evidence="3" type="ORF">TRITD_4Bv1G173600</name>
</gene>
<dbReference type="Pfam" id="PF00026">
    <property type="entry name" value="Asp"/>
    <property type="match status" value="1"/>
</dbReference>
<dbReference type="Proteomes" id="UP000324705">
    <property type="component" value="Chromosome 4B"/>
</dbReference>
<proteinExistence type="inferred from homology"/>
<dbReference type="PANTHER" id="PTHR47966">
    <property type="entry name" value="BETA-SITE APP-CLEAVING ENZYME, ISOFORM A-RELATED"/>
    <property type="match status" value="1"/>
</dbReference>
<organism evidence="3 4">
    <name type="scientific">Triticum turgidum subsp. durum</name>
    <name type="common">Durum wheat</name>
    <name type="synonym">Triticum durum</name>
    <dbReference type="NCBI Taxonomy" id="4567"/>
    <lineage>
        <taxon>Eukaryota</taxon>
        <taxon>Viridiplantae</taxon>
        <taxon>Streptophyta</taxon>
        <taxon>Embryophyta</taxon>
        <taxon>Tracheophyta</taxon>
        <taxon>Spermatophyta</taxon>
        <taxon>Magnoliopsida</taxon>
        <taxon>Liliopsida</taxon>
        <taxon>Poales</taxon>
        <taxon>Poaceae</taxon>
        <taxon>BOP clade</taxon>
        <taxon>Pooideae</taxon>
        <taxon>Triticodae</taxon>
        <taxon>Triticeae</taxon>
        <taxon>Triticinae</taxon>
        <taxon>Triticum</taxon>
    </lineage>
</organism>
<name>A0A9R0T9D4_TRITD</name>
<keyword evidence="4" id="KW-1185">Reference proteome</keyword>
<dbReference type="GO" id="GO:0006508">
    <property type="term" value="P:proteolysis"/>
    <property type="evidence" value="ECO:0007669"/>
    <property type="project" value="InterPro"/>
</dbReference>
<dbReference type="PANTHER" id="PTHR47966:SF27">
    <property type="entry name" value="PEPTIDASE A1 DOMAIN-CONTAINING PROTEIN"/>
    <property type="match status" value="1"/>
</dbReference>
<dbReference type="InterPro" id="IPR021109">
    <property type="entry name" value="Peptidase_aspartic_dom_sf"/>
</dbReference>
<reference evidence="3 4" key="1">
    <citation type="submission" date="2017-09" db="EMBL/GenBank/DDBJ databases">
        <authorList>
            <consortium name="International Durum Wheat Genome Sequencing Consortium (IDWGSC)"/>
            <person name="Milanesi L."/>
        </authorList>
    </citation>
    <scope>NUCLEOTIDE SEQUENCE [LARGE SCALE GENOMIC DNA]</scope>
    <source>
        <strain evidence="4">cv. Svevo</strain>
    </source>
</reference>
<protein>
    <recommendedName>
        <fullName evidence="2">Peptidase A1 domain-containing protein</fullName>
    </recommendedName>
</protein>
<comment type="similarity">
    <text evidence="1">Belongs to the peptidase A1 family.</text>
</comment>